<reference evidence="1 2" key="1">
    <citation type="submission" date="2024-04" db="EMBL/GenBank/DDBJ databases">
        <authorList>
            <person name="Fracassetti M."/>
        </authorList>
    </citation>
    <scope>NUCLEOTIDE SEQUENCE [LARGE SCALE GENOMIC DNA]</scope>
</reference>
<dbReference type="PANTHER" id="PTHR11439:SF465">
    <property type="entry name" value="REVERSE TRANSCRIPTASE TY1_COPIA-TYPE DOMAIN-CONTAINING PROTEIN"/>
    <property type="match status" value="1"/>
</dbReference>
<keyword evidence="2" id="KW-1185">Reference proteome</keyword>
<gene>
    <name evidence="1" type="ORF">LTRI10_LOCUS19660</name>
</gene>
<accession>A0AAV2DX04</accession>
<name>A0AAV2DX04_9ROSI</name>
<sequence>MGVKVPLPIPLFCDNKSTLHIAENPVFHERTKHIEIDCHVTRKRLKSGLIKLLHVRTDDQVADLFTKGMTRYRLKFLLDKLGVHNAYSPACGGVSTDEDDDALQQ</sequence>
<dbReference type="PANTHER" id="PTHR11439">
    <property type="entry name" value="GAG-POL-RELATED RETROTRANSPOSON"/>
    <property type="match status" value="1"/>
</dbReference>
<dbReference type="Proteomes" id="UP001497516">
    <property type="component" value="Chromosome 3"/>
</dbReference>
<protein>
    <recommendedName>
        <fullName evidence="3">Copia protein</fullName>
    </recommendedName>
</protein>
<dbReference type="EMBL" id="OZ034816">
    <property type="protein sequence ID" value="CAL1378054.1"/>
    <property type="molecule type" value="Genomic_DNA"/>
</dbReference>
<dbReference type="CDD" id="cd09272">
    <property type="entry name" value="RNase_HI_RT_Ty1"/>
    <property type="match status" value="1"/>
</dbReference>
<evidence type="ECO:0000313" key="1">
    <source>
        <dbReference type="EMBL" id="CAL1378054.1"/>
    </source>
</evidence>
<proteinExistence type="predicted"/>
<evidence type="ECO:0008006" key="3">
    <source>
        <dbReference type="Google" id="ProtNLM"/>
    </source>
</evidence>
<organism evidence="1 2">
    <name type="scientific">Linum trigynum</name>
    <dbReference type="NCBI Taxonomy" id="586398"/>
    <lineage>
        <taxon>Eukaryota</taxon>
        <taxon>Viridiplantae</taxon>
        <taxon>Streptophyta</taxon>
        <taxon>Embryophyta</taxon>
        <taxon>Tracheophyta</taxon>
        <taxon>Spermatophyta</taxon>
        <taxon>Magnoliopsida</taxon>
        <taxon>eudicotyledons</taxon>
        <taxon>Gunneridae</taxon>
        <taxon>Pentapetalae</taxon>
        <taxon>rosids</taxon>
        <taxon>fabids</taxon>
        <taxon>Malpighiales</taxon>
        <taxon>Linaceae</taxon>
        <taxon>Linum</taxon>
    </lineage>
</organism>
<evidence type="ECO:0000313" key="2">
    <source>
        <dbReference type="Proteomes" id="UP001497516"/>
    </source>
</evidence>
<dbReference type="AlphaFoldDB" id="A0AAV2DX04"/>